<reference evidence="2 3" key="1">
    <citation type="submission" date="2020-08" db="EMBL/GenBank/DDBJ databases">
        <title>Sequencing the genomes of 1000 actinobacteria strains.</title>
        <authorList>
            <person name="Klenk H.-P."/>
        </authorList>
    </citation>
    <scope>NUCLEOTIDE SEQUENCE [LARGE SCALE GENOMIC DNA]</scope>
    <source>
        <strain evidence="2 3">DSM 28238</strain>
    </source>
</reference>
<dbReference type="Proteomes" id="UP000547528">
    <property type="component" value="Unassembled WGS sequence"/>
</dbReference>
<comment type="caution">
    <text evidence="2">The sequence shown here is derived from an EMBL/GenBank/DDBJ whole genome shotgun (WGS) entry which is preliminary data.</text>
</comment>
<dbReference type="GO" id="GO:0005840">
    <property type="term" value="C:ribosome"/>
    <property type="evidence" value="ECO:0007669"/>
    <property type="project" value="UniProtKB-KW"/>
</dbReference>
<dbReference type="InterPro" id="IPR000182">
    <property type="entry name" value="GNAT_dom"/>
</dbReference>
<dbReference type="PROSITE" id="PS51186">
    <property type="entry name" value="GNAT"/>
    <property type="match status" value="1"/>
</dbReference>
<dbReference type="Gene3D" id="3.40.630.30">
    <property type="match status" value="1"/>
</dbReference>
<accession>A0A7W5TWD5</accession>
<name>A0A7W5TWD5_9MICC</name>
<dbReference type="Pfam" id="PF00583">
    <property type="entry name" value="Acetyltransf_1"/>
    <property type="match status" value="1"/>
</dbReference>
<organism evidence="2 3">
    <name type="scientific">Garicola koreensis</name>
    <dbReference type="NCBI Taxonomy" id="1262554"/>
    <lineage>
        <taxon>Bacteria</taxon>
        <taxon>Bacillati</taxon>
        <taxon>Actinomycetota</taxon>
        <taxon>Actinomycetes</taxon>
        <taxon>Micrococcales</taxon>
        <taxon>Micrococcaceae</taxon>
        <taxon>Garicola</taxon>
    </lineage>
</organism>
<sequence>MNSPLMMRPPHAGEAARLARVHTTSWKQAYQGVLPDRFWDAEALTDRVRMWSEVIADQEHRSCARVAELNGNIIGVAMVADPRDDDVEAETELLLIYLLAEHYGSGAADALLTDLLGEASASLWVLKSNQRAQAFYRKHGFAPDGEEIDLGGGRSSSALAGICEIRMTRPSRAAEQEH</sequence>
<keyword evidence="2" id="KW-0689">Ribosomal protein</keyword>
<feature type="domain" description="N-acetyltransferase" evidence="1">
    <location>
        <begin position="5"/>
        <end position="172"/>
    </location>
</feature>
<keyword evidence="3" id="KW-1185">Reference proteome</keyword>
<evidence type="ECO:0000313" key="3">
    <source>
        <dbReference type="Proteomes" id="UP000547528"/>
    </source>
</evidence>
<dbReference type="EMBL" id="JACIBT010000020">
    <property type="protein sequence ID" value="MBB3668459.1"/>
    <property type="molecule type" value="Genomic_DNA"/>
</dbReference>
<evidence type="ECO:0000259" key="1">
    <source>
        <dbReference type="PROSITE" id="PS51186"/>
    </source>
</evidence>
<dbReference type="GO" id="GO:0016747">
    <property type="term" value="F:acyltransferase activity, transferring groups other than amino-acyl groups"/>
    <property type="evidence" value="ECO:0007669"/>
    <property type="project" value="InterPro"/>
</dbReference>
<dbReference type="SUPFAM" id="SSF55729">
    <property type="entry name" value="Acyl-CoA N-acyltransferases (Nat)"/>
    <property type="match status" value="1"/>
</dbReference>
<dbReference type="RefSeq" id="WP_183358842.1">
    <property type="nucleotide sequence ID" value="NZ_BAABKR010000003.1"/>
</dbReference>
<gene>
    <name evidence="2" type="ORF">FHX47_002095</name>
</gene>
<protein>
    <submittedName>
        <fullName evidence="2">Ribosomal protein S18 acetylase RimI-like enzyme</fullName>
    </submittedName>
</protein>
<dbReference type="AlphaFoldDB" id="A0A7W5TWD5"/>
<dbReference type="CDD" id="cd04301">
    <property type="entry name" value="NAT_SF"/>
    <property type="match status" value="1"/>
</dbReference>
<proteinExistence type="predicted"/>
<keyword evidence="2" id="KW-0687">Ribonucleoprotein</keyword>
<dbReference type="InterPro" id="IPR016181">
    <property type="entry name" value="Acyl_CoA_acyltransferase"/>
</dbReference>
<evidence type="ECO:0000313" key="2">
    <source>
        <dbReference type="EMBL" id="MBB3668459.1"/>
    </source>
</evidence>